<dbReference type="PRINTS" id="PR00120">
    <property type="entry name" value="HATPASE"/>
</dbReference>
<dbReference type="InterPro" id="IPR044492">
    <property type="entry name" value="P_typ_ATPase_HD_dom"/>
</dbReference>
<evidence type="ECO:0000256" key="6">
    <source>
        <dbReference type="ARBA" id="ARBA00022989"/>
    </source>
</evidence>
<dbReference type="Gene3D" id="3.40.50.1000">
    <property type="entry name" value="HAD superfamily/HAD-like"/>
    <property type="match status" value="1"/>
</dbReference>
<dbReference type="SUPFAM" id="SSF81665">
    <property type="entry name" value="Calcium ATPase, transmembrane domain M"/>
    <property type="match status" value="1"/>
</dbReference>
<evidence type="ECO:0000256" key="2">
    <source>
        <dbReference type="ARBA" id="ARBA00022692"/>
    </source>
</evidence>
<dbReference type="InterPro" id="IPR023298">
    <property type="entry name" value="ATPase_P-typ_TM_dom_sf"/>
</dbReference>
<feature type="transmembrane region" description="Helical" evidence="10">
    <location>
        <begin position="756"/>
        <end position="775"/>
    </location>
</feature>
<dbReference type="InterPro" id="IPR023214">
    <property type="entry name" value="HAD_sf"/>
</dbReference>
<feature type="transmembrane region" description="Helical" evidence="10">
    <location>
        <begin position="796"/>
        <end position="818"/>
    </location>
</feature>
<keyword evidence="6 10" id="KW-1133">Transmembrane helix</keyword>
<dbReference type="InterPro" id="IPR006068">
    <property type="entry name" value="ATPase_P-typ_cation-transptr_C"/>
</dbReference>
<evidence type="ECO:0000259" key="11">
    <source>
        <dbReference type="SMART" id="SM00831"/>
    </source>
</evidence>
<keyword evidence="4" id="KW-0067">ATP-binding</keyword>
<dbReference type="SFLD" id="SFLDF00027">
    <property type="entry name" value="p-type_atpase"/>
    <property type="match status" value="1"/>
</dbReference>
<dbReference type="PROSITE" id="PS00154">
    <property type="entry name" value="ATPASE_E1_E2"/>
    <property type="match status" value="1"/>
</dbReference>
<keyword evidence="7 10" id="KW-0472">Membrane</keyword>
<evidence type="ECO:0000256" key="9">
    <source>
        <dbReference type="SAM" id="MobiDB-lite"/>
    </source>
</evidence>
<dbReference type="PRINTS" id="PR00119">
    <property type="entry name" value="CATATPASE"/>
</dbReference>
<dbReference type="Pfam" id="PF00122">
    <property type="entry name" value="E1-E2_ATPase"/>
    <property type="match status" value="1"/>
</dbReference>
<evidence type="ECO:0000313" key="12">
    <source>
        <dbReference type="EMBL" id="GAA4409706.1"/>
    </source>
</evidence>
<dbReference type="InterPro" id="IPR004014">
    <property type="entry name" value="ATPase_P-typ_cation-transptr_N"/>
</dbReference>
<evidence type="ECO:0000256" key="3">
    <source>
        <dbReference type="ARBA" id="ARBA00022741"/>
    </source>
</evidence>
<dbReference type="PANTHER" id="PTHR42861">
    <property type="entry name" value="CALCIUM-TRANSPORTING ATPASE"/>
    <property type="match status" value="1"/>
</dbReference>
<dbReference type="InterPro" id="IPR036412">
    <property type="entry name" value="HAD-like_sf"/>
</dbReference>
<name>A0ABP8KLY6_9MICO</name>
<feature type="domain" description="Cation-transporting P-type ATPase N-terminal" evidence="11">
    <location>
        <begin position="33"/>
        <end position="107"/>
    </location>
</feature>
<dbReference type="Proteomes" id="UP001500945">
    <property type="component" value="Unassembled WGS sequence"/>
</dbReference>
<keyword evidence="2 10" id="KW-0812">Transmembrane</keyword>
<dbReference type="Gene3D" id="2.70.150.10">
    <property type="entry name" value="Calcium-transporting ATPase, cytoplasmic transduction domain A"/>
    <property type="match status" value="1"/>
</dbReference>
<gene>
    <name evidence="12" type="ORF">GCM10023168_28680</name>
</gene>
<dbReference type="Pfam" id="PF13246">
    <property type="entry name" value="Cation_ATPase"/>
    <property type="match status" value="1"/>
</dbReference>
<dbReference type="Gene3D" id="3.40.1110.10">
    <property type="entry name" value="Calcium-transporting ATPase, cytoplasmic domain N"/>
    <property type="match status" value="1"/>
</dbReference>
<dbReference type="SMART" id="SM00831">
    <property type="entry name" value="Cation_ATPase_N"/>
    <property type="match status" value="1"/>
</dbReference>
<keyword evidence="5" id="KW-1278">Translocase</keyword>
<dbReference type="SUPFAM" id="SSF56784">
    <property type="entry name" value="HAD-like"/>
    <property type="match status" value="1"/>
</dbReference>
<feature type="region of interest" description="Disordered" evidence="9">
    <location>
        <begin position="52"/>
        <end position="71"/>
    </location>
</feature>
<evidence type="ECO:0000256" key="4">
    <source>
        <dbReference type="ARBA" id="ARBA00022840"/>
    </source>
</evidence>
<dbReference type="Pfam" id="PF00689">
    <property type="entry name" value="Cation_ATPase_C"/>
    <property type="match status" value="1"/>
</dbReference>
<comment type="subcellular location">
    <subcellularLocation>
        <location evidence="1">Cell membrane</location>
        <topology evidence="1">Multi-pass membrane protein</topology>
    </subcellularLocation>
</comment>
<evidence type="ECO:0000256" key="5">
    <source>
        <dbReference type="ARBA" id="ARBA00022967"/>
    </source>
</evidence>
<dbReference type="EMBL" id="BAABGM010000017">
    <property type="protein sequence ID" value="GAA4409706.1"/>
    <property type="molecule type" value="Genomic_DNA"/>
</dbReference>
<dbReference type="InterPro" id="IPR001757">
    <property type="entry name" value="P_typ_ATPase"/>
</dbReference>
<keyword evidence="3" id="KW-0547">Nucleotide-binding</keyword>
<organism evidence="12 13">
    <name type="scientific">Fodinibacter luteus</name>
    <dbReference type="NCBI Taxonomy" id="552064"/>
    <lineage>
        <taxon>Bacteria</taxon>
        <taxon>Bacillati</taxon>
        <taxon>Actinomycetota</taxon>
        <taxon>Actinomycetes</taxon>
        <taxon>Micrococcales</taxon>
        <taxon>Intrasporangiaceae</taxon>
        <taxon>Fodinibacter (ex Wang et al. 2009)</taxon>
    </lineage>
</organism>
<dbReference type="NCBIfam" id="TIGR01494">
    <property type="entry name" value="ATPase_P-type"/>
    <property type="match status" value="2"/>
</dbReference>
<reference evidence="13" key="1">
    <citation type="journal article" date="2019" name="Int. J. Syst. Evol. Microbiol.">
        <title>The Global Catalogue of Microorganisms (GCM) 10K type strain sequencing project: providing services to taxonomists for standard genome sequencing and annotation.</title>
        <authorList>
            <consortium name="The Broad Institute Genomics Platform"/>
            <consortium name="The Broad Institute Genome Sequencing Center for Infectious Disease"/>
            <person name="Wu L."/>
            <person name="Ma J."/>
        </authorList>
    </citation>
    <scope>NUCLEOTIDE SEQUENCE [LARGE SCALE GENOMIC DNA]</scope>
    <source>
        <strain evidence="13">JCM 17809</strain>
    </source>
</reference>
<protein>
    <submittedName>
        <fullName evidence="12">Cation-transporting P-type ATPase</fullName>
    </submittedName>
</protein>
<feature type="region of interest" description="Disordered" evidence="9">
    <location>
        <begin position="1"/>
        <end position="22"/>
    </location>
</feature>
<dbReference type="InterPro" id="IPR059000">
    <property type="entry name" value="ATPase_P-type_domA"/>
</dbReference>
<dbReference type="InterPro" id="IPR008250">
    <property type="entry name" value="ATPase_P-typ_transduc_dom_A_sf"/>
</dbReference>
<dbReference type="SFLD" id="SFLDG00002">
    <property type="entry name" value="C1.7:_P-type_atpase_like"/>
    <property type="match status" value="1"/>
</dbReference>
<dbReference type="InterPro" id="IPR023299">
    <property type="entry name" value="ATPase_P-typ_cyto_dom_N"/>
</dbReference>
<evidence type="ECO:0000256" key="7">
    <source>
        <dbReference type="ARBA" id="ARBA00023136"/>
    </source>
</evidence>
<sequence>MLQAMLCAPREGQPVTPPTPPVPAVVTSPDSTAWHTLTVEEVLQRVDVDPQRGLTSGEAEERSARFGPNRFTAGKSETRLHAFLRQYADPMQVVLLVAGVGSLYPLKEWGTGLLLLSLTVFNAVLGLRQEGKAAEAVAALQKMMIVKARVTRDGQLAQLPAEELVPGDVIAIEAGDIVPADGRLLHAATLEVAESALTGESLPVSKGTAAVDQVDTPLGDRNDMVFMNTNVTRGSGVFVVVATGMNTEVGHISGMLQSTTESKTPLTRQLDHLTRQIFLIAGLALLVSVVINLARGETFTAIFHAAVAFAIGALPENMPAVVTTILAYGTQALAKVGAIMKRLQSTETLGSTSAINSDKTGTLTLNEMTAVQMALVGRRYAIEGSGYSTQGRITHVGGQGEIPLDPFLLPMVLASDAVLGDGGLIGDPTEGALVALAAKGGVDAVSTRQAYPRVALLPFDAAYKLMATFHEMTDEAGAPVVRCYVKGAPDELLARAATVHDADAGAVPADATFRERYLDENTRMGADGLRVLATARKDFDAANFDPSADLLALVADGLELMALVGIVDPPRPTARASIETATAAGIRVRMITGDHAVTAGAIARQLGIDGTVMTGAEFGALDDDAVLARIDDVGVIARVTPEDKVRLVDLLKRQGQIVAMTGDGVNDAPALKRADIGIAMGITGTEVAKDAAVMVLTDDNFSTIVKAVELGRGLYDNLVKYVRFQMGCLFGFIVSFLGAAIFNLAGGIPFLPLQTLWINFTTMLFQAVGLGYGEPGAGLMERRPRDPEEPILPRPTMMWLVSIGLIMGVATLAVISWAEQAFDRPVALTMGVVTFSLASLLFSLATRDESRTVFTLDTLADKTLVRSTAASVTVLVLTTVLAPLQAFLETVALDTGQWLVCLGAALPVLIASEIRVVVRHRRAPTPAL</sequence>
<proteinExistence type="predicted"/>
<comment type="catalytic activity">
    <reaction evidence="8">
        <text>ATP + H2O = ADP + phosphate + H(+)</text>
        <dbReference type="Rhea" id="RHEA:13065"/>
        <dbReference type="ChEBI" id="CHEBI:15377"/>
        <dbReference type="ChEBI" id="CHEBI:15378"/>
        <dbReference type="ChEBI" id="CHEBI:30616"/>
        <dbReference type="ChEBI" id="CHEBI:43474"/>
        <dbReference type="ChEBI" id="CHEBI:456216"/>
    </reaction>
</comment>
<accession>A0ABP8KLY6</accession>
<feature type="transmembrane region" description="Helical" evidence="10">
    <location>
        <begin position="277"/>
        <end position="295"/>
    </location>
</feature>
<dbReference type="SUPFAM" id="SSF81653">
    <property type="entry name" value="Calcium ATPase, transduction domain A"/>
    <property type="match status" value="1"/>
</dbReference>
<dbReference type="InterPro" id="IPR018303">
    <property type="entry name" value="ATPase_P-typ_P_site"/>
</dbReference>
<dbReference type="SFLD" id="SFLDS00003">
    <property type="entry name" value="Haloacid_Dehalogenase"/>
    <property type="match status" value="1"/>
</dbReference>
<feature type="transmembrane region" description="Helical" evidence="10">
    <location>
        <begin position="824"/>
        <end position="844"/>
    </location>
</feature>
<feature type="transmembrane region" description="Helical" evidence="10">
    <location>
        <begin position="896"/>
        <end position="918"/>
    </location>
</feature>
<comment type="caution">
    <text evidence="12">The sequence shown here is derived from an EMBL/GenBank/DDBJ whole genome shotgun (WGS) entry which is preliminary data.</text>
</comment>
<dbReference type="Pfam" id="PF00690">
    <property type="entry name" value="Cation_ATPase_N"/>
    <property type="match status" value="1"/>
</dbReference>
<evidence type="ECO:0000256" key="1">
    <source>
        <dbReference type="ARBA" id="ARBA00004651"/>
    </source>
</evidence>
<feature type="transmembrane region" description="Helical" evidence="10">
    <location>
        <begin position="864"/>
        <end position="884"/>
    </location>
</feature>
<evidence type="ECO:0000256" key="8">
    <source>
        <dbReference type="ARBA" id="ARBA00049360"/>
    </source>
</evidence>
<dbReference type="Gene3D" id="1.20.1110.10">
    <property type="entry name" value="Calcium-transporting ATPase, transmembrane domain"/>
    <property type="match status" value="1"/>
</dbReference>
<evidence type="ECO:0000313" key="13">
    <source>
        <dbReference type="Proteomes" id="UP001500945"/>
    </source>
</evidence>
<dbReference type="SUPFAM" id="SSF81660">
    <property type="entry name" value="Metal cation-transporting ATPase, ATP-binding domain N"/>
    <property type="match status" value="1"/>
</dbReference>
<feature type="transmembrane region" description="Helical" evidence="10">
    <location>
        <begin position="728"/>
        <end position="750"/>
    </location>
</feature>
<keyword evidence="13" id="KW-1185">Reference proteome</keyword>
<evidence type="ECO:0000256" key="10">
    <source>
        <dbReference type="SAM" id="Phobius"/>
    </source>
</evidence>